<protein>
    <recommendedName>
        <fullName evidence="3">DUF2889 domain-containing protein</fullName>
    </recommendedName>
</protein>
<dbReference type="RefSeq" id="WP_048879296.1">
    <property type="nucleotide sequence ID" value="NZ_BANC01000060.1"/>
</dbReference>
<evidence type="ECO:0008006" key="3">
    <source>
        <dbReference type="Google" id="ProtNLM"/>
    </source>
</evidence>
<proteinExistence type="predicted"/>
<evidence type="ECO:0000313" key="1">
    <source>
        <dbReference type="EMBL" id="GAN80903.1"/>
    </source>
</evidence>
<accession>A0A0D6PI72</accession>
<gene>
    <name evidence="1" type="ORF">Aam_061_022</name>
</gene>
<dbReference type="STRING" id="1120923.SAMN02746095_02164"/>
<dbReference type="AlphaFoldDB" id="A0A0D6PI72"/>
<dbReference type="EMBL" id="BANC01000060">
    <property type="protein sequence ID" value="GAN80903.1"/>
    <property type="molecule type" value="Genomic_DNA"/>
</dbReference>
<name>A0A0D6PI72_9PROT</name>
<reference evidence="1 2" key="1">
    <citation type="submission" date="2012-11" db="EMBL/GenBank/DDBJ databases">
        <title>Whole genome sequence of Acidocella aminolytica 101 = DSM 11237.</title>
        <authorList>
            <person name="Azuma Y."/>
            <person name="Higashiura N."/>
            <person name="Hirakawa H."/>
            <person name="Matsushita K."/>
        </authorList>
    </citation>
    <scope>NUCLEOTIDE SEQUENCE [LARGE SCALE GENOMIC DNA]</scope>
    <source>
        <strain evidence="2">101 / DSM 11237</strain>
    </source>
</reference>
<dbReference type="Proteomes" id="UP000032668">
    <property type="component" value="Unassembled WGS sequence"/>
</dbReference>
<dbReference type="InterPro" id="IPR021312">
    <property type="entry name" value="DUF2889"/>
</dbReference>
<keyword evidence="2" id="KW-1185">Reference proteome</keyword>
<dbReference type="OrthoDB" id="6862397at2"/>
<comment type="caution">
    <text evidence="1">The sequence shown here is derived from an EMBL/GenBank/DDBJ whole genome shotgun (WGS) entry which is preliminary data.</text>
</comment>
<sequence>MPLSAAGSRRLVHMRDVQLRGYVRDDGQIEIEARMTDVKSYSMGNLDRTMIAAGEPLHDMWIRMTLTPADLEITACEARMDATPYNMCPQTAPKMERLVGLKVGKGFLRAAGQRVGGTEGCTHLRELLQPMATTAYQTQYSLKNHALDGQPRKDNHGLAPGLLNSCHSYAETSPVVARLTAEEENFVSN</sequence>
<evidence type="ECO:0000313" key="2">
    <source>
        <dbReference type="Proteomes" id="UP000032668"/>
    </source>
</evidence>
<organism evidence="1 2">
    <name type="scientific">Acidocella aminolytica 101 = DSM 11237</name>
    <dbReference type="NCBI Taxonomy" id="1120923"/>
    <lineage>
        <taxon>Bacteria</taxon>
        <taxon>Pseudomonadati</taxon>
        <taxon>Pseudomonadota</taxon>
        <taxon>Alphaproteobacteria</taxon>
        <taxon>Acetobacterales</taxon>
        <taxon>Acidocellaceae</taxon>
        <taxon>Acidocella</taxon>
    </lineage>
</organism>
<dbReference type="Pfam" id="PF11136">
    <property type="entry name" value="DUF2889"/>
    <property type="match status" value="1"/>
</dbReference>